<reference evidence="1 2" key="2">
    <citation type="submission" date="2019-01" db="EMBL/GenBank/DDBJ databases">
        <authorList>
            <person name="Li Y."/>
        </authorList>
    </citation>
    <scope>NUCLEOTIDE SEQUENCE [LARGE SCALE GENOMIC DNA]</scope>
    <source>
        <strain evidence="1 2">D19-10-3-21</strain>
    </source>
</reference>
<dbReference type="RefSeq" id="WP_128236538.1">
    <property type="nucleotide sequence ID" value="NZ_SAUX01000004.1"/>
</dbReference>
<comment type="caution">
    <text evidence="1">The sequence shown here is derived from an EMBL/GenBank/DDBJ whole genome shotgun (WGS) entry which is preliminary data.</text>
</comment>
<proteinExistence type="predicted"/>
<gene>
    <name evidence="1" type="ORF">D2T31_05015</name>
</gene>
<dbReference type="Proteomes" id="UP000285295">
    <property type="component" value="Unassembled WGS sequence"/>
</dbReference>
<dbReference type="OrthoDB" id="7888748at2"/>
<organism evidence="1 2">
    <name type="scientific">Paenirhodobacter populi</name>
    <dbReference type="NCBI Taxonomy" id="2306993"/>
    <lineage>
        <taxon>Bacteria</taxon>
        <taxon>Pseudomonadati</taxon>
        <taxon>Pseudomonadota</taxon>
        <taxon>Alphaproteobacteria</taxon>
        <taxon>Rhodobacterales</taxon>
        <taxon>Rhodobacter group</taxon>
        <taxon>Paenirhodobacter</taxon>
    </lineage>
</organism>
<dbReference type="EMBL" id="SAUX01000004">
    <property type="protein sequence ID" value="RWR31362.1"/>
    <property type="molecule type" value="Genomic_DNA"/>
</dbReference>
<protein>
    <submittedName>
        <fullName evidence="1">Uncharacterized protein</fullName>
    </submittedName>
</protein>
<reference evidence="1 2" key="1">
    <citation type="submission" date="2019-01" db="EMBL/GenBank/DDBJ databases">
        <title>Sinorhodobacter populi sp. nov. isolated from the symptomatic bark tissue of Populus euramericana canker.</title>
        <authorList>
            <person name="Xu G."/>
        </authorList>
    </citation>
    <scope>NUCLEOTIDE SEQUENCE [LARGE SCALE GENOMIC DNA]</scope>
    <source>
        <strain evidence="1 2">D19-10-3-21</strain>
    </source>
</reference>
<evidence type="ECO:0000313" key="1">
    <source>
        <dbReference type="EMBL" id="RWR31362.1"/>
    </source>
</evidence>
<accession>A0A443KFA6</accession>
<name>A0A443KFA6_9RHOB</name>
<evidence type="ECO:0000313" key="2">
    <source>
        <dbReference type="Proteomes" id="UP000285295"/>
    </source>
</evidence>
<dbReference type="AlphaFoldDB" id="A0A443KFA6"/>
<sequence length="223" mass="22989">MAVRTTAVAGAVARPDGSAALDGDKIVFTRRQAGASGGTMVMHGPVATIVSAGAISAVLSRDDDGRAVYDVSYHYWSSASRGWVSASIGPIVIDGPGVYSLAKLLPLRPTATMRRLICKRGATLTIPLQIAATVAPGVLMPQDLTGQAITAELRGPDGVDRPLGVVISATPVDGKITLSMTPSQTAALPLGAHRWDVRRAKTTGQVQISPTGTVAIIEEITNG</sequence>